<proteinExistence type="predicted"/>
<protein>
    <submittedName>
        <fullName evidence="1">Uncharacterized protein</fullName>
    </submittedName>
</protein>
<reference evidence="1 2" key="1">
    <citation type="submission" date="2019-04" db="EMBL/GenBank/DDBJ databases">
        <title>A novel phosphate-accumulating bacterium identified in bioreactor for phosphate removal from wastewater.</title>
        <authorList>
            <person name="Kotlyarov R.Y."/>
            <person name="Beletsky A.V."/>
            <person name="Kallistova A.Y."/>
            <person name="Dorofeev A.G."/>
            <person name="Nikolaev Y.Y."/>
            <person name="Pimenov N.V."/>
            <person name="Ravin N.V."/>
            <person name="Mardanov A.V."/>
        </authorList>
    </citation>
    <scope>NUCLEOTIDE SEQUENCE [LARGE SCALE GENOMIC DNA]</scope>
    <source>
        <strain evidence="1 2">Bin19</strain>
    </source>
</reference>
<evidence type="ECO:0000313" key="2">
    <source>
        <dbReference type="Proteomes" id="UP000306324"/>
    </source>
</evidence>
<evidence type="ECO:0000313" key="1">
    <source>
        <dbReference type="EMBL" id="TMQ77922.1"/>
    </source>
</evidence>
<dbReference type="AlphaFoldDB" id="A0A5S4ER80"/>
<dbReference type="Proteomes" id="UP000306324">
    <property type="component" value="Unassembled WGS sequence"/>
</dbReference>
<name>A0A5S4ER80_9PROT</name>
<dbReference type="EMBL" id="SWAD01000015">
    <property type="protein sequence ID" value="TMQ77922.1"/>
    <property type="molecule type" value="Genomic_DNA"/>
</dbReference>
<accession>A0A5S4ER80</accession>
<keyword evidence="2" id="KW-1185">Reference proteome</keyword>
<sequence>MVKKETVMAFMTRGVLPSHDRWRLLIFHSRSMFCTIS</sequence>
<comment type="caution">
    <text evidence="1">The sequence shown here is derived from an EMBL/GenBank/DDBJ whole genome shotgun (WGS) entry which is preliminary data.</text>
</comment>
<gene>
    <name evidence="1" type="ORF">ACCUM_2522</name>
</gene>
<organism evidence="1 2">
    <name type="scientific">Candidatus Accumulibacter phosphatis</name>
    <dbReference type="NCBI Taxonomy" id="327160"/>
    <lineage>
        <taxon>Bacteria</taxon>
        <taxon>Pseudomonadati</taxon>
        <taxon>Pseudomonadota</taxon>
        <taxon>Betaproteobacteria</taxon>
        <taxon>Candidatus Accumulibacter</taxon>
    </lineage>
</organism>